<organism evidence="3 4">
    <name type="scientific">Phtheirospermum japonicum</name>
    <dbReference type="NCBI Taxonomy" id="374723"/>
    <lineage>
        <taxon>Eukaryota</taxon>
        <taxon>Viridiplantae</taxon>
        <taxon>Streptophyta</taxon>
        <taxon>Embryophyta</taxon>
        <taxon>Tracheophyta</taxon>
        <taxon>Spermatophyta</taxon>
        <taxon>Magnoliopsida</taxon>
        <taxon>eudicotyledons</taxon>
        <taxon>Gunneridae</taxon>
        <taxon>Pentapetalae</taxon>
        <taxon>asterids</taxon>
        <taxon>lamiids</taxon>
        <taxon>Lamiales</taxon>
        <taxon>Orobanchaceae</taxon>
        <taxon>Orobanchaceae incertae sedis</taxon>
        <taxon>Phtheirospermum</taxon>
    </lineage>
</organism>
<keyword evidence="3" id="KW-0238">DNA-binding</keyword>
<keyword evidence="3" id="KW-0371">Homeobox</keyword>
<feature type="transmembrane region" description="Helical" evidence="1">
    <location>
        <begin position="49"/>
        <end position="70"/>
    </location>
</feature>
<name>A0A830B547_9LAMI</name>
<dbReference type="PROSITE" id="PS51523">
    <property type="entry name" value="ZF_HD_DIMER"/>
    <property type="match status" value="1"/>
</dbReference>
<dbReference type="InterPro" id="IPR006456">
    <property type="entry name" value="ZF_HD_homeobox_Cys/His_dimer"/>
</dbReference>
<dbReference type="Proteomes" id="UP000653305">
    <property type="component" value="Unassembled WGS sequence"/>
</dbReference>
<keyword evidence="1" id="KW-1133">Transmembrane helix</keyword>
<keyword evidence="3" id="KW-0862">Zinc</keyword>
<comment type="caution">
    <text evidence="3">The sequence shown here is derived from an EMBL/GenBank/DDBJ whole genome shotgun (WGS) entry which is preliminary data.</text>
</comment>
<evidence type="ECO:0000313" key="4">
    <source>
        <dbReference type="Proteomes" id="UP000653305"/>
    </source>
</evidence>
<dbReference type="EMBL" id="BMAC01000018">
    <property type="protein sequence ID" value="GFP80449.1"/>
    <property type="molecule type" value="Genomic_DNA"/>
</dbReference>
<sequence>MGGNATDGCGEFMPSGDEGTLEALTWLRLPVATGISIGKKPKVGPPLTILILIIIIEWGGKCTWAIAIWARTTTVR</sequence>
<dbReference type="GO" id="GO:0008270">
    <property type="term" value="F:zinc ion binding"/>
    <property type="evidence" value="ECO:0007669"/>
    <property type="project" value="UniProtKB-KW"/>
</dbReference>
<dbReference type="AlphaFoldDB" id="A0A830B547"/>
<dbReference type="GO" id="GO:0003677">
    <property type="term" value="F:DNA binding"/>
    <property type="evidence" value="ECO:0007669"/>
    <property type="project" value="UniProtKB-KW"/>
</dbReference>
<protein>
    <submittedName>
        <fullName evidence="3">Zinc-finger homeodomain protein 4</fullName>
    </submittedName>
</protein>
<accession>A0A830B547</accession>
<evidence type="ECO:0000259" key="2">
    <source>
        <dbReference type="PROSITE" id="PS51523"/>
    </source>
</evidence>
<dbReference type="Pfam" id="PF04770">
    <property type="entry name" value="ZF-HD_dimer"/>
    <property type="match status" value="1"/>
</dbReference>
<keyword evidence="3" id="KW-0479">Metal-binding</keyword>
<keyword evidence="1" id="KW-0472">Membrane</keyword>
<gene>
    <name evidence="3" type="ORF">PHJA_000188300</name>
</gene>
<reference evidence="3" key="1">
    <citation type="submission" date="2020-07" db="EMBL/GenBank/DDBJ databases">
        <title>Ethylene signaling mediates host invasion by parasitic plants.</title>
        <authorList>
            <person name="Yoshida S."/>
        </authorList>
    </citation>
    <scope>NUCLEOTIDE SEQUENCE</scope>
    <source>
        <strain evidence="3">Okayama</strain>
    </source>
</reference>
<evidence type="ECO:0000313" key="3">
    <source>
        <dbReference type="EMBL" id="GFP80449.1"/>
    </source>
</evidence>
<keyword evidence="1" id="KW-0812">Transmembrane</keyword>
<proteinExistence type="predicted"/>
<evidence type="ECO:0000256" key="1">
    <source>
        <dbReference type="SAM" id="Phobius"/>
    </source>
</evidence>
<feature type="domain" description="ZF-HD dimerization-type" evidence="2">
    <location>
        <begin position="1"/>
        <end position="41"/>
    </location>
</feature>
<keyword evidence="4" id="KW-1185">Reference proteome</keyword>
<keyword evidence="3" id="KW-0863">Zinc-finger</keyword>